<keyword evidence="4" id="KW-0472">Membrane</keyword>
<dbReference type="Gene3D" id="1.10.287.950">
    <property type="entry name" value="Methyl-accepting chemotaxis protein"/>
    <property type="match status" value="1"/>
</dbReference>
<comment type="similarity">
    <text evidence="2">Belongs to the methyl-accepting chemotaxis (MCP) protein family.</text>
</comment>
<dbReference type="CDD" id="cd11386">
    <property type="entry name" value="MCP_signal"/>
    <property type="match status" value="1"/>
</dbReference>
<dbReference type="Pfam" id="PF08448">
    <property type="entry name" value="PAS_4"/>
    <property type="match status" value="1"/>
</dbReference>
<dbReference type="EMBL" id="BLVP01000008">
    <property type="protein sequence ID" value="GFM37242.1"/>
    <property type="molecule type" value="Genomic_DNA"/>
</dbReference>
<keyword evidence="4" id="KW-0812">Transmembrane</keyword>
<feature type="transmembrane region" description="Helical" evidence="4">
    <location>
        <begin position="36"/>
        <end position="55"/>
    </location>
</feature>
<evidence type="ECO:0008006" key="9">
    <source>
        <dbReference type="Google" id="ProtNLM"/>
    </source>
</evidence>
<proteinExistence type="inferred from homology"/>
<dbReference type="SUPFAM" id="SSF58104">
    <property type="entry name" value="Methyl-accepting chemotaxis protein (MCP) signaling domain"/>
    <property type="match status" value="1"/>
</dbReference>
<dbReference type="CDD" id="cd00130">
    <property type="entry name" value="PAS"/>
    <property type="match status" value="1"/>
</dbReference>
<evidence type="ECO:0000256" key="4">
    <source>
        <dbReference type="SAM" id="Phobius"/>
    </source>
</evidence>
<dbReference type="GO" id="GO:0006935">
    <property type="term" value="P:chemotaxis"/>
    <property type="evidence" value="ECO:0007669"/>
    <property type="project" value="InterPro"/>
</dbReference>
<dbReference type="InterPro" id="IPR004090">
    <property type="entry name" value="Chemotax_Me-accpt_rcpt"/>
</dbReference>
<dbReference type="Pfam" id="PF00015">
    <property type="entry name" value="MCPsignal"/>
    <property type="match status" value="1"/>
</dbReference>
<evidence type="ECO:0000256" key="2">
    <source>
        <dbReference type="ARBA" id="ARBA00029447"/>
    </source>
</evidence>
<dbReference type="GO" id="GO:0016020">
    <property type="term" value="C:membrane"/>
    <property type="evidence" value="ECO:0007669"/>
    <property type="project" value="InterPro"/>
</dbReference>
<sequence>MTTVQKATTLLISGACAVLLLAVAIAIAQPQTMGLWLGVVAGVSVLCLGAAFFFIRSVASGLQGVRGYAAALADGQVAAVMDAAAHNVGDEGLISSLEGLATAFRREMGLKKGIIEGLPTPFLLVDTKERALYTNQACMDMLEIDTPPEKQFGRTLAEIFYNDPTRKTAVGQSIENGKVFQNLQVTIKGHKGGERHVLANVYPLYDMSGTCIGGFCLYLDMTELKRKEEELCAHNELIIRSADRATDISNGLASAAEELSAQVEQSSVSIGEQQARTQEVSHSMEQMNSTVIEVAKSAGNAAELAENAKSKAQEGAAVVNESRRLIDKVYDDAVKLKDDMNALGVQAENIGAVVSVINDIADQTNLLALNAAIEAARAGEYGRGFAVVADEVRKLAEKTMQATKEVTDAIGSIQQSTQKSMVSSENAAKAISENTRLAATSGEVLEAIVRLVEQTADHVRDIAAAAEQQSAASDEIAVATEHISNSAAENAHAMQESAVAVSELARMASDLKAIIAEMKAEAADSCDS</sequence>
<dbReference type="AlphaFoldDB" id="A0A7J0BVN2"/>
<dbReference type="InterPro" id="IPR000014">
    <property type="entry name" value="PAS"/>
</dbReference>
<gene>
    <name evidence="7" type="ORF">DSM19430T_19260</name>
</gene>
<feature type="domain" description="Methyl-accepting transducer" evidence="5">
    <location>
        <begin position="248"/>
        <end position="484"/>
    </location>
</feature>
<evidence type="ECO:0000313" key="7">
    <source>
        <dbReference type="EMBL" id="GFM37242.1"/>
    </source>
</evidence>
<comment type="caution">
    <text evidence="7">The sequence shown here is derived from an EMBL/GenBank/DDBJ whole genome shotgun (WGS) entry which is preliminary data.</text>
</comment>
<evidence type="ECO:0000259" key="5">
    <source>
        <dbReference type="PROSITE" id="PS50111"/>
    </source>
</evidence>
<dbReference type="RefSeq" id="WP_243451335.1">
    <property type="nucleotide sequence ID" value="NZ_BLVP01000008.1"/>
</dbReference>
<keyword evidence="8" id="KW-1185">Reference proteome</keyword>
<dbReference type="GO" id="GO:0007165">
    <property type="term" value="P:signal transduction"/>
    <property type="evidence" value="ECO:0007669"/>
    <property type="project" value="UniProtKB-KW"/>
</dbReference>
<dbReference type="PROSITE" id="PS50111">
    <property type="entry name" value="CHEMOTAXIS_TRANSDUC_2"/>
    <property type="match status" value="1"/>
</dbReference>
<evidence type="ECO:0000256" key="3">
    <source>
        <dbReference type="PROSITE-ProRule" id="PRU00284"/>
    </source>
</evidence>
<keyword evidence="1 3" id="KW-0807">Transducer</keyword>
<dbReference type="InterPro" id="IPR013656">
    <property type="entry name" value="PAS_4"/>
</dbReference>
<evidence type="ECO:0000256" key="1">
    <source>
        <dbReference type="ARBA" id="ARBA00023224"/>
    </source>
</evidence>
<dbReference type="InterPro" id="IPR035965">
    <property type="entry name" value="PAS-like_dom_sf"/>
</dbReference>
<dbReference type="InterPro" id="IPR004089">
    <property type="entry name" value="MCPsignal_dom"/>
</dbReference>
<reference evidence="7 8" key="1">
    <citation type="submission" date="2020-05" db="EMBL/GenBank/DDBJ databases">
        <title>Draft genome sequence of Desulfovibrio psychrotolerans JS1T.</title>
        <authorList>
            <person name="Ueno A."/>
            <person name="Tamazawa S."/>
            <person name="Tamamura S."/>
            <person name="Murakami T."/>
            <person name="Kiyama T."/>
            <person name="Inomata H."/>
            <person name="Amano Y."/>
            <person name="Miyakawa K."/>
            <person name="Tamaki H."/>
            <person name="Naganuma T."/>
            <person name="Kaneko K."/>
        </authorList>
    </citation>
    <scope>NUCLEOTIDE SEQUENCE [LARGE SCALE GENOMIC DNA]</scope>
    <source>
        <strain evidence="7 8">JS1</strain>
    </source>
</reference>
<accession>A0A7J0BVN2</accession>
<organism evidence="7 8">
    <name type="scientific">Desulfovibrio psychrotolerans</name>
    <dbReference type="NCBI Taxonomy" id="415242"/>
    <lineage>
        <taxon>Bacteria</taxon>
        <taxon>Pseudomonadati</taxon>
        <taxon>Thermodesulfobacteriota</taxon>
        <taxon>Desulfovibrionia</taxon>
        <taxon>Desulfovibrionales</taxon>
        <taxon>Desulfovibrionaceae</taxon>
        <taxon>Desulfovibrio</taxon>
    </lineage>
</organism>
<dbReference type="SUPFAM" id="SSF55785">
    <property type="entry name" value="PYP-like sensor domain (PAS domain)"/>
    <property type="match status" value="1"/>
</dbReference>
<feature type="domain" description="PAC" evidence="6">
    <location>
        <begin position="181"/>
        <end position="233"/>
    </location>
</feature>
<dbReference type="Gene3D" id="3.30.450.20">
    <property type="entry name" value="PAS domain"/>
    <property type="match status" value="1"/>
</dbReference>
<dbReference type="PANTHER" id="PTHR32089">
    <property type="entry name" value="METHYL-ACCEPTING CHEMOTAXIS PROTEIN MCPB"/>
    <property type="match status" value="1"/>
</dbReference>
<protein>
    <recommendedName>
        <fullName evidence="9">Methyl-accepting chemotaxis protein</fullName>
    </recommendedName>
</protein>
<dbReference type="SMART" id="SM00283">
    <property type="entry name" value="MA"/>
    <property type="match status" value="1"/>
</dbReference>
<dbReference type="PRINTS" id="PR00260">
    <property type="entry name" value="CHEMTRNSDUCR"/>
</dbReference>
<dbReference type="PROSITE" id="PS50113">
    <property type="entry name" value="PAC"/>
    <property type="match status" value="1"/>
</dbReference>
<evidence type="ECO:0000313" key="8">
    <source>
        <dbReference type="Proteomes" id="UP000503820"/>
    </source>
</evidence>
<name>A0A7J0BVN2_9BACT</name>
<evidence type="ECO:0000259" key="6">
    <source>
        <dbReference type="PROSITE" id="PS50113"/>
    </source>
</evidence>
<dbReference type="InterPro" id="IPR000700">
    <property type="entry name" value="PAS-assoc_C"/>
</dbReference>
<dbReference type="Proteomes" id="UP000503820">
    <property type="component" value="Unassembled WGS sequence"/>
</dbReference>
<keyword evidence="4" id="KW-1133">Transmembrane helix</keyword>
<dbReference type="GO" id="GO:0004888">
    <property type="term" value="F:transmembrane signaling receptor activity"/>
    <property type="evidence" value="ECO:0007669"/>
    <property type="project" value="InterPro"/>
</dbReference>
<dbReference type="PANTHER" id="PTHR32089:SF112">
    <property type="entry name" value="LYSOZYME-LIKE PROTEIN-RELATED"/>
    <property type="match status" value="1"/>
</dbReference>